<accession>A0A3D8J763</accession>
<gene>
    <name evidence="1" type="ORF">CQA57_05780</name>
</gene>
<protein>
    <submittedName>
        <fullName evidence="1">Uncharacterized protein</fullName>
    </submittedName>
</protein>
<reference evidence="1 2" key="1">
    <citation type="submission" date="2018-04" db="EMBL/GenBank/DDBJ databases">
        <title>Novel Campyloabacter and Helicobacter Species and Strains.</title>
        <authorList>
            <person name="Mannion A.J."/>
            <person name="Shen Z."/>
            <person name="Fox J.G."/>
        </authorList>
    </citation>
    <scope>NUCLEOTIDE SEQUENCE [LARGE SCALE GENOMIC DNA]</scope>
    <source>
        <strain evidence="1 2">MIT 04-9362</strain>
    </source>
</reference>
<dbReference type="RefSeq" id="WP_115579287.1">
    <property type="nucleotide sequence ID" value="NZ_NXLX01000013.1"/>
</dbReference>
<name>A0A3D8J763_9HELI</name>
<evidence type="ECO:0000313" key="1">
    <source>
        <dbReference type="EMBL" id="RDU73035.1"/>
    </source>
</evidence>
<comment type="caution">
    <text evidence="1">The sequence shown here is derived from an EMBL/GenBank/DDBJ whole genome shotgun (WGS) entry which is preliminary data.</text>
</comment>
<dbReference type="AlphaFoldDB" id="A0A3D8J763"/>
<keyword evidence="2" id="KW-1185">Reference proteome</keyword>
<dbReference type="EMBL" id="NXLX01000013">
    <property type="protein sequence ID" value="RDU73035.1"/>
    <property type="molecule type" value="Genomic_DNA"/>
</dbReference>
<evidence type="ECO:0000313" key="2">
    <source>
        <dbReference type="Proteomes" id="UP000256695"/>
    </source>
</evidence>
<proteinExistence type="predicted"/>
<sequence length="211" mass="25202">MTQEQFNDIKDKLRVCREERGLNKEDQKRNFRVDYTKELAKFFEAERDNNQYEMIKTLCNMVIVCVNAGMDFCKDRLRLKRNAHSWGVKLNLTRPIVWSPFEENIVAIESMGYDPYKCLLETIKELNTRTGSWNEEEGKWVEDLGAYTIEEALEKAKKIYRDKDEKVYDIIKEETDNIFSIQCEVDEGYYEEVIFNIWYKADYSKCQSNLQ</sequence>
<dbReference type="OrthoDB" id="5363718at2"/>
<organism evidence="1 2">
    <name type="scientific">Helicobacter anseris</name>
    <dbReference type="NCBI Taxonomy" id="375926"/>
    <lineage>
        <taxon>Bacteria</taxon>
        <taxon>Pseudomonadati</taxon>
        <taxon>Campylobacterota</taxon>
        <taxon>Epsilonproteobacteria</taxon>
        <taxon>Campylobacterales</taxon>
        <taxon>Helicobacteraceae</taxon>
        <taxon>Helicobacter</taxon>
    </lineage>
</organism>
<dbReference type="Proteomes" id="UP000256695">
    <property type="component" value="Unassembled WGS sequence"/>
</dbReference>